<dbReference type="CDD" id="cd01116">
    <property type="entry name" value="P_permease"/>
    <property type="match status" value="1"/>
</dbReference>
<dbReference type="InterPro" id="IPR004680">
    <property type="entry name" value="Cit_transptr-like_dom"/>
</dbReference>
<dbReference type="KEGG" id="soy:115888670"/>
<dbReference type="Proteomes" id="UP000504635">
    <property type="component" value="Unplaced"/>
</dbReference>
<dbReference type="InterPro" id="IPR051475">
    <property type="entry name" value="Diverse_Ion_Transporter"/>
</dbReference>
<evidence type="ECO:0000256" key="3">
    <source>
        <dbReference type="ARBA" id="ARBA00022692"/>
    </source>
</evidence>
<reference evidence="9" key="1">
    <citation type="submission" date="2025-08" db="UniProtKB">
        <authorList>
            <consortium name="RefSeq"/>
        </authorList>
    </citation>
    <scope>IDENTIFICATION</scope>
</reference>
<name>A0A6J2YLY3_SITOR</name>
<evidence type="ECO:0000256" key="6">
    <source>
        <dbReference type="SAM" id="Phobius"/>
    </source>
</evidence>
<gene>
    <name evidence="9" type="primary">LOC115888670</name>
</gene>
<keyword evidence="4 6" id="KW-1133">Transmembrane helix</keyword>
<feature type="transmembrane region" description="Helical" evidence="6">
    <location>
        <begin position="707"/>
        <end position="730"/>
    </location>
</feature>
<feature type="domain" description="Citrate transporter-like" evidence="7">
    <location>
        <begin position="242"/>
        <end position="670"/>
    </location>
</feature>
<dbReference type="GO" id="GO:0055085">
    <property type="term" value="P:transmembrane transport"/>
    <property type="evidence" value="ECO:0007669"/>
    <property type="project" value="InterPro"/>
</dbReference>
<dbReference type="RefSeq" id="XP_030764311.1">
    <property type="nucleotide sequence ID" value="XM_030908451.1"/>
</dbReference>
<feature type="transmembrane region" description="Helical" evidence="6">
    <location>
        <begin position="253"/>
        <end position="270"/>
    </location>
</feature>
<dbReference type="CTD" id="249663"/>
<dbReference type="PANTHER" id="PTHR43568">
    <property type="entry name" value="P PROTEIN"/>
    <property type="match status" value="1"/>
</dbReference>
<feature type="transmembrane region" description="Helical" evidence="6">
    <location>
        <begin position="405"/>
        <end position="427"/>
    </location>
</feature>
<feature type="transmembrane region" description="Helical" evidence="6">
    <location>
        <begin position="543"/>
        <end position="560"/>
    </location>
</feature>
<evidence type="ECO:0000313" key="8">
    <source>
        <dbReference type="Proteomes" id="UP000504635"/>
    </source>
</evidence>
<proteinExistence type="predicted"/>
<protein>
    <submittedName>
        <fullName evidence="9">P protein</fullName>
    </submittedName>
</protein>
<comment type="subcellular location">
    <subcellularLocation>
        <location evidence="1">Membrane</location>
        <topology evidence="1">Multi-pass membrane protein</topology>
    </subcellularLocation>
</comment>
<keyword evidence="8" id="KW-1185">Reference proteome</keyword>
<feature type="transmembrane region" description="Helical" evidence="6">
    <location>
        <begin position="616"/>
        <end position="634"/>
    </location>
</feature>
<evidence type="ECO:0000256" key="2">
    <source>
        <dbReference type="ARBA" id="ARBA00022448"/>
    </source>
</evidence>
<keyword evidence="3 6" id="KW-0812">Transmembrane</keyword>
<dbReference type="GeneID" id="115888670"/>
<sequence length="733" mass="81663">MEKELVLRNNLARSFETENQIKICVSPMNSQTLDDSIFNSMVNREEMVNNLECKTFPKHLKMFILIMIWLLCSYPLFMNNEKVQSTHQISIQNGSISSYVIHKDENTKKVEIMLEGAMLPTYYRNLTVDRLNVWIQLLVVKRKPRSTSDLKSADVISMQNVSKLWTVPLVTEKLIGFVPEIKAEKTFDLDLHDVDNSSFTFLRFQFKSNLKTNLPIAMGYNLSPISTDDGIIYAALVLVGLYILIIFEIIHRTLAAMLASTISVAILAALDARPTLHQIVSWIDIETLLLLFSMMILVSVFSETGVFDYLSSLVFRRTRGNIWPLINILCFVVTVLSCFLDNVTTALLITPVTIKLCEVMQINPVPVLTTAIIFGNIGGAITPIGDPPNVIIASNPEVVRSGVNFGTFIMHMGVGIFLSLAATYGLLRFLYRDLSSFKNSEPIEVQDLKRGIAVLQRTAASVSSYSKDEEAVKENLIKKTVKLRGKLKVTKNGNSPRNDKQLLGVMDNHTEIRNKVLLIKSGVTLCIVIGVLFLHSIPSFNTLGMGWTSFLGALLLLLLYGDENIEGIFARVEWCTLLFFASLFILMEALSELGLIDYIGRQTQTVIMAVNPEARLTVAIILMLWVSAVVSAFVDNLPLTTMMVKVATDLANKHELRLPLQPLIWALSFGACLGGNGSLIGSSSNIICAGVAEQHGYKFSFLGFLRVGLPVTFCSITVVNIYLVICHVLFSWH</sequence>
<evidence type="ECO:0000313" key="9">
    <source>
        <dbReference type="RefSeq" id="XP_030764311.1"/>
    </source>
</evidence>
<feature type="transmembrane region" description="Helical" evidence="6">
    <location>
        <begin position="572"/>
        <end position="596"/>
    </location>
</feature>
<keyword evidence="5 6" id="KW-0472">Membrane</keyword>
<feature type="transmembrane region" description="Helical" evidence="6">
    <location>
        <begin position="282"/>
        <end position="302"/>
    </location>
</feature>
<feature type="transmembrane region" description="Helical" evidence="6">
    <location>
        <begin position="322"/>
        <end position="350"/>
    </location>
</feature>
<evidence type="ECO:0000256" key="5">
    <source>
        <dbReference type="ARBA" id="ARBA00023136"/>
    </source>
</evidence>
<keyword evidence="2" id="KW-0813">Transport</keyword>
<dbReference type="Pfam" id="PF03600">
    <property type="entry name" value="CitMHS"/>
    <property type="match status" value="1"/>
</dbReference>
<feature type="transmembrane region" description="Helical" evidence="6">
    <location>
        <begin position="362"/>
        <end position="385"/>
    </location>
</feature>
<accession>A0A6J2YLY3</accession>
<organism evidence="8 9">
    <name type="scientific">Sitophilus oryzae</name>
    <name type="common">Rice weevil</name>
    <name type="synonym">Curculio oryzae</name>
    <dbReference type="NCBI Taxonomy" id="7048"/>
    <lineage>
        <taxon>Eukaryota</taxon>
        <taxon>Metazoa</taxon>
        <taxon>Ecdysozoa</taxon>
        <taxon>Arthropoda</taxon>
        <taxon>Hexapoda</taxon>
        <taxon>Insecta</taxon>
        <taxon>Pterygota</taxon>
        <taxon>Neoptera</taxon>
        <taxon>Endopterygota</taxon>
        <taxon>Coleoptera</taxon>
        <taxon>Polyphaga</taxon>
        <taxon>Cucujiformia</taxon>
        <taxon>Curculionidae</taxon>
        <taxon>Dryophthorinae</taxon>
        <taxon>Sitophilus</taxon>
    </lineage>
</organism>
<dbReference type="OrthoDB" id="442352at2759"/>
<dbReference type="InParanoid" id="A0A6J2YLY3"/>
<evidence type="ECO:0000256" key="1">
    <source>
        <dbReference type="ARBA" id="ARBA00004141"/>
    </source>
</evidence>
<dbReference type="PANTHER" id="PTHR43568:SF1">
    <property type="entry name" value="P PROTEIN"/>
    <property type="match status" value="1"/>
</dbReference>
<dbReference type="AlphaFoldDB" id="A0A6J2YLY3"/>
<dbReference type="GO" id="GO:0016020">
    <property type="term" value="C:membrane"/>
    <property type="evidence" value="ECO:0007669"/>
    <property type="project" value="UniProtKB-SubCell"/>
</dbReference>
<dbReference type="FunCoup" id="A0A6J2YLY3">
    <property type="interactions" value="2"/>
</dbReference>
<evidence type="ECO:0000259" key="7">
    <source>
        <dbReference type="Pfam" id="PF03600"/>
    </source>
</evidence>
<feature type="transmembrane region" description="Helical" evidence="6">
    <location>
        <begin position="230"/>
        <end position="247"/>
    </location>
</feature>
<feature type="transmembrane region" description="Helical" evidence="6">
    <location>
        <begin position="516"/>
        <end position="537"/>
    </location>
</feature>
<evidence type="ECO:0000256" key="4">
    <source>
        <dbReference type="ARBA" id="ARBA00022989"/>
    </source>
</evidence>